<protein>
    <recommendedName>
        <fullName evidence="10">Poly [ADP-ribose] polymerase</fullName>
    </recommendedName>
</protein>
<dbReference type="AlphaFoldDB" id="A0A834ZRP5"/>
<dbReference type="OMA" id="LIMRTYD"/>
<keyword evidence="3" id="KW-0346">Stress response</keyword>
<dbReference type="PANTHER" id="PTHR32263:SF12">
    <property type="entry name" value="INACTIVE POLY [ADP-RIBOSE] POLYMERASE SRO4-RELATED"/>
    <property type="match status" value="1"/>
</dbReference>
<keyword evidence="4" id="KW-0539">Nucleus</keyword>
<reference evidence="8 9" key="1">
    <citation type="submission" date="2020-04" db="EMBL/GenBank/DDBJ databases">
        <title>Plant Genome Project.</title>
        <authorList>
            <person name="Zhang R.-G."/>
        </authorList>
    </citation>
    <scope>NUCLEOTIDE SEQUENCE [LARGE SCALE GENOMIC DNA]</scope>
    <source>
        <strain evidence="8">YNK0</strain>
        <tissue evidence="8">Leaf</tissue>
    </source>
</reference>
<gene>
    <name evidence="8" type="ORF">HHK36_007410</name>
</gene>
<dbReference type="InterPro" id="IPR022003">
    <property type="entry name" value="RST"/>
</dbReference>
<dbReference type="SUPFAM" id="SSF56399">
    <property type="entry name" value="ADP-ribosylation"/>
    <property type="match status" value="1"/>
</dbReference>
<accession>A0A834ZRP5</accession>
<evidence type="ECO:0000256" key="4">
    <source>
        <dbReference type="ARBA" id="ARBA00023242"/>
    </source>
</evidence>
<evidence type="ECO:0000256" key="5">
    <source>
        <dbReference type="SAM" id="MobiDB-lite"/>
    </source>
</evidence>
<dbReference type="InterPro" id="IPR044964">
    <property type="entry name" value="RCD1/SRO1-5"/>
</dbReference>
<evidence type="ECO:0000259" key="6">
    <source>
        <dbReference type="PROSITE" id="PS51059"/>
    </source>
</evidence>
<evidence type="ECO:0000313" key="8">
    <source>
        <dbReference type="EMBL" id="KAF8408261.1"/>
    </source>
</evidence>
<dbReference type="PROSITE" id="PS51879">
    <property type="entry name" value="RST"/>
    <property type="match status" value="1"/>
</dbReference>
<organism evidence="8 9">
    <name type="scientific">Tetracentron sinense</name>
    <name type="common">Spur-leaf</name>
    <dbReference type="NCBI Taxonomy" id="13715"/>
    <lineage>
        <taxon>Eukaryota</taxon>
        <taxon>Viridiplantae</taxon>
        <taxon>Streptophyta</taxon>
        <taxon>Embryophyta</taxon>
        <taxon>Tracheophyta</taxon>
        <taxon>Spermatophyta</taxon>
        <taxon>Magnoliopsida</taxon>
        <taxon>Trochodendrales</taxon>
        <taxon>Trochodendraceae</taxon>
        <taxon>Tetracentron</taxon>
    </lineage>
</organism>
<dbReference type="OrthoDB" id="6133115at2759"/>
<dbReference type="InterPro" id="IPR012317">
    <property type="entry name" value="Poly(ADP-ribose)pol_cat_dom"/>
</dbReference>
<evidence type="ECO:0000313" key="9">
    <source>
        <dbReference type="Proteomes" id="UP000655225"/>
    </source>
</evidence>
<sequence>MDNDAQKFYLSSIATGRDGENIQADLLNDQMNHTDIGDSFSDTKIDDSEQSISDSDSDDRALSVSESGSDTSICVDGPKNSEYFSGNSMIRLEGGREHNIVKQKFLCGMKSLEKHTMVVAIHRNSYSSLLDQARLQSFKIFFQAMAEKRNGNANIRYAWYTTSHDGISSIISHGFGHSGRPENRDSYGFGIHLFPEDTSIRGAISSIVGKDGLRHLMLCRVILGNSEVVHPSSEESHPSSEQFDSGVDNLSSPRRFIVWSTHMNTHILPIYVISFRVRCLKGFQRLPEPVKNTTSPWIPFLSLVSALSKFLPPSTISLIAKFGDAYQGKKMTRPQVIQRLRQVVGDRLLIAAIKSYRGKVRHPSLMIRPIASKTKDTNEDVADA</sequence>
<feature type="domain" description="RST" evidence="7">
    <location>
        <begin position="291"/>
        <end position="362"/>
    </location>
</feature>
<dbReference type="PROSITE" id="PS51059">
    <property type="entry name" value="PARP_CATALYTIC"/>
    <property type="match status" value="1"/>
</dbReference>
<evidence type="ECO:0000256" key="3">
    <source>
        <dbReference type="ARBA" id="ARBA00023016"/>
    </source>
</evidence>
<comment type="caution">
    <text evidence="8">The sequence shown here is derived from an EMBL/GenBank/DDBJ whole genome shotgun (WGS) entry which is preliminary data.</text>
</comment>
<dbReference type="PANTHER" id="PTHR32263">
    <property type="entry name" value="INACTIVE POLY [ADP-RIBOSE] POLYMERASE SRO4-RELATED"/>
    <property type="match status" value="1"/>
</dbReference>
<dbReference type="Proteomes" id="UP000655225">
    <property type="component" value="Unassembled WGS sequence"/>
</dbReference>
<feature type="region of interest" description="Disordered" evidence="5">
    <location>
        <begin position="37"/>
        <end position="72"/>
    </location>
</feature>
<dbReference type="Pfam" id="PF12174">
    <property type="entry name" value="RST"/>
    <property type="match status" value="1"/>
</dbReference>
<keyword evidence="9" id="KW-1185">Reference proteome</keyword>
<feature type="domain" description="PARP catalytic" evidence="6">
    <location>
        <begin position="69"/>
        <end position="298"/>
    </location>
</feature>
<comment type="subcellular location">
    <subcellularLocation>
        <location evidence="1">Nucleus</location>
    </subcellularLocation>
</comment>
<name>A0A834ZRP5_TETSI</name>
<dbReference type="GO" id="GO:0003950">
    <property type="term" value="F:NAD+ poly-ADP-ribosyltransferase activity"/>
    <property type="evidence" value="ECO:0007669"/>
    <property type="project" value="InterPro"/>
</dbReference>
<evidence type="ECO:0000256" key="2">
    <source>
        <dbReference type="ARBA" id="ARBA00022473"/>
    </source>
</evidence>
<evidence type="ECO:0000259" key="7">
    <source>
        <dbReference type="PROSITE" id="PS51879"/>
    </source>
</evidence>
<proteinExistence type="predicted"/>
<dbReference type="EMBL" id="JABCRI010000004">
    <property type="protein sequence ID" value="KAF8408261.1"/>
    <property type="molecule type" value="Genomic_DNA"/>
</dbReference>
<keyword evidence="2" id="KW-0217">Developmental protein</keyword>
<evidence type="ECO:0000256" key="1">
    <source>
        <dbReference type="ARBA" id="ARBA00004123"/>
    </source>
</evidence>
<dbReference type="Gene3D" id="3.90.228.10">
    <property type="match status" value="1"/>
</dbReference>
<evidence type="ECO:0008006" key="10">
    <source>
        <dbReference type="Google" id="ProtNLM"/>
    </source>
</evidence>
<dbReference type="GO" id="GO:0005634">
    <property type="term" value="C:nucleus"/>
    <property type="evidence" value="ECO:0007669"/>
    <property type="project" value="UniProtKB-SubCell"/>
</dbReference>